<dbReference type="InterPro" id="IPR008145">
    <property type="entry name" value="GK/Ca_channel_bsu"/>
</dbReference>
<dbReference type="InterPro" id="IPR008144">
    <property type="entry name" value="Guanylate_kin-like_dom"/>
</dbReference>
<dbReference type="PROSITE" id="PS50052">
    <property type="entry name" value="GUANYLATE_KINASE_2"/>
    <property type="match status" value="1"/>
</dbReference>
<gene>
    <name evidence="7" type="ORF">PM738_16745</name>
</gene>
<reference evidence="7" key="1">
    <citation type="submission" date="2023-01" db="EMBL/GenBank/DDBJ databases">
        <title>Human gut microbiome strain richness.</title>
        <authorList>
            <person name="Chen-Liaw A."/>
        </authorList>
    </citation>
    <scope>NUCLEOTIDE SEQUENCE</scope>
    <source>
        <strain evidence="7">1001217st2_G6_1001217B_191108</strain>
    </source>
</reference>
<dbReference type="PROSITE" id="PS00856">
    <property type="entry name" value="GUANYLATE_KINASE_1"/>
    <property type="match status" value="1"/>
</dbReference>
<dbReference type="Proteomes" id="UP001211987">
    <property type="component" value="Unassembled WGS sequence"/>
</dbReference>
<evidence type="ECO:0000313" key="7">
    <source>
        <dbReference type="EMBL" id="MDB7085458.1"/>
    </source>
</evidence>
<name>A0AB35IPB8_9FIRM</name>
<dbReference type="PANTHER" id="PTHR23117:SF13">
    <property type="entry name" value="GUANYLATE KINASE"/>
    <property type="match status" value="1"/>
</dbReference>
<dbReference type="RefSeq" id="WP_272019198.1">
    <property type="nucleotide sequence ID" value="NZ_JAQLKE010000040.1"/>
</dbReference>
<comment type="function">
    <text evidence="1">Essential for recycling GMP and indirectly, cGMP.</text>
</comment>
<keyword evidence="3" id="KW-0808">Transferase</keyword>
<dbReference type="AlphaFoldDB" id="A0AB35IPB8"/>
<feature type="domain" description="Guanylate kinase-like" evidence="6">
    <location>
        <begin position="10"/>
        <end position="199"/>
    </location>
</feature>
<organism evidence="7 8">
    <name type="scientific">Thomasclavelia ramosa</name>
    <dbReference type="NCBI Taxonomy" id="1547"/>
    <lineage>
        <taxon>Bacteria</taxon>
        <taxon>Bacillati</taxon>
        <taxon>Bacillota</taxon>
        <taxon>Erysipelotrichia</taxon>
        <taxon>Erysipelotrichales</taxon>
        <taxon>Coprobacillaceae</taxon>
        <taxon>Thomasclavelia</taxon>
    </lineage>
</organism>
<dbReference type="GO" id="GO:0005829">
    <property type="term" value="C:cytosol"/>
    <property type="evidence" value="ECO:0007669"/>
    <property type="project" value="TreeGrafter"/>
</dbReference>
<evidence type="ECO:0000313" key="8">
    <source>
        <dbReference type="Proteomes" id="UP001211987"/>
    </source>
</evidence>
<accession>A0AB35IPB8</accession>
<dbReference type="GO" id="GO:0004385">
    <property type="term" value="F:GMP kinase activity"/>
    <property type="evidence" value="ECO:0007669"/>
    <property type="project" value="UniProtKB-EC"/>
</dbReference>
<keyword evidence="4" id="KW-0418">Kinase</keyword>
<dbReference type="SUPFAM" id="SSF52540">
    <property type="entry name" value="P-loop containing nucleoside triphosphate hydrolases"/>
    <property type="match status" value="1"/>
</dbReference>
<evidence type="ECO:0000259" key="6">
    <source>
        <dbReference type="PROSITE" id="PS50052"/>
    </source>
</evidence>
<comment type="caution">
    <text evidence="7">The sequence shown here is derived from an EMBL/GenBank/DDBJ whole genome shotgun (WGS) entry which is preliminary data.</text>
</comment>
<evidence type="ECO:0000256" key="1">
    <source>
        <dbReference type="ARBA" id="ARBA00003531"/>
    </source>
</evidence>
<comment type="similarity">
    <text evidence="2">Belongs to the guanylate kinase family.</text>
</comment>
<sequence length="202" mass="23259">MKKLNTIKTHQIICIVGPSASGKTTLIRNYIKTYNSLSNPISEILSTTTRNPRCGELDGVDYNFVDLRAFHKLSKIEEAEYSGEFYGISEEEILGKIQNNTILFAVVSIEGVICLKRYIKDRFPEIKVDSVFLDVPSNILIDRMVNRGDKIDKIQQRIKNMRKNDELKNGLFCNFAFTPTNPGIYDPKICVEEFYQFIKRNF</sequence>
<dbReference type="PANTHER" id="PTHR23117">
    <property type="entry name" value="GUANYLATE KINASE-RELATED"/>
    <property type="match status" value="1"/>
</dbReference>
<dbReference type="InterPro" id="IPR020590">
    <property type="entry name" value="Guanylate_kinase_CS"/>
</dbReference>
<dbReference type="Pfam" id="PF00625">
    <property type="entry name" value="Guanylate_kin"/>
    <property type="match status" value="1"/>
</dbReference>
<dbReference type="Gene3D" id="3.40.50.300">
    <property type="entry name" value="P-loop containing nucleotide triphosphate hydrolases"/>
    <property type="match status" value="1"/>
</dbReference>
<dbReference type="InterPro" id="IPR027417">
    <property type="entry name" value="P-loop_NTPase"/>
</dbReference>
<proteinExistence type="inferred from homology"/>
<protein>
    <submittedName>
        <fullName evidence="7">50S ribosome-binding GTPase</fullName>
    </submittedName>
</protein>
<dbReference type="SMART" id="SM00072">
    <property type="entry name" value="GuKc"/>
    <property type="match status" value="1"/>
</dbReference>
<evidence type="ECO:0000256" key="2">
    <source>
        <dbReference type="ARBA" id="ARBA00005790"/>
    </source>
</evidence>
<evidence type="ECO:0000256" key="3">
    <source>
        <dbReference type="ARBA" id="ARBA00022679"/>
    </source>
</evidence>
<dbReference type="EMBL" id="JAQLKE010000040">
    <property type="protein sequence ID" value="MDB7085458.1"/>
    <property type="molecule type" value="Genomic_DNA"/>
</dbReference>
<comment type="catalytic activity">
    <reaction evidence="5">
        <text>GMP + ATP = GDP + ADP</text>
        <dbReference type="Rhea" id="RHEA:20780"/>
        <dbReference type="ChEBI" id="CHEBI:30616"/>
        <dbReference type="ChEBI" id="CHEBI:58115"/>
        <dbReference type="ChEBI" id="CHEBI:58189"/>
        <dbReference type="ChEBI" id="CHEBI:456216"/>
        <dbReference type="EC" id="2.7.4.8"/>
    </reaction>
</comment>
<evidence type="ECO:0000256" key="4">
    <source>
        <dbReference type="ARBA" id="ARBA00022777"/>
    </source>
</evidence>
<evidence type="ECO:0000256" key="5">
    <source>
        <dbReference type="ARBA" id="ARBA00048594"/>
    </source>
</evidence>